<dbReference type="PANTHER" id="PTHR43355">
    <property type="entry name" value="FLAVIN REDUCTASE (NADPH)"/>
    <property type="match status" value="1"/>
</dbReference>
<dbReference type="InterPro" id="IPR036291">
    <property type="entry name" value="NAD(P)-bd_dom_sf"/>
</dbReference>
<proteinExistence type="inferred from homology"/>
<comment type="caution">
    <text evidence="3">The sequence shown here is derived from an EMBL/GenBank/DDBJ whole genome shotgun (WGS) entry which is preliminary data.</text>
</comment>
<gene>
    <name evidence="3" type="ORF">Moror_13851</name>
</gene>
<accession>V2YU04</accession>
<organism evidence="3 4">
    <name type="scientific">Moniliophthora roreri (strain MCA 2997)</name>
    <name type="common">Cocoa frosty pod rot fungus</name>
    <name type="synonym">Crinipellis roreri</name>
    <dbReference type="NCBI Taxonomy" id="1381753"/>
    <lineage>
        <taxon>Eukaryota</taxon>
        <taxon>Fungi</taxon>
        <taxon>Dikarya</taxon>
        <taxon>Basidiomycota</taxon>
        <taxon>Agaricomycotina</taxon>
        <taxon>Agaricomycetes</taxon>
        <taxon>Agaricomycetidae</taxon>
        <taxon>Agaricales</taxon>
        <taxon>Marasmiineae</taxon>
        <taxon>Marasmiaceae</taxon>
        <taxon>Moniliophthora</taxon>
    </lineage>
</organism>
<dbReference type="EMBL" id="AWSO01000113">
    <property type="protein sequence ID" value="ESK95119.1"/>
    <property type="molecule type" value="Genomic_DNA"/>
</dbReference>
<dbReference type="Pfam" id="PF13460">
    <property type="entry name" value="NAD_binding_10"/>
    <property type="match status" value="1"/>
</dbReference>
<name>V2YU04_MONRO</name>
<dbReference type="Proteomes" id="UP000017559">
    <property type="component" value="Unassembled WGS sequence"/>
</dbReference>
<dbReference type="OrthoDB" id="63935at2759"/>
<evidence type="ECO:0000256" key="1">
    <source>
        <dbReference type="ARBA" id="ARBA00038376"/>
    </source>
</evidence>
<evidence type="ECO:0000259" key="2">
    <source>
        <dbReference type="Pfam" id="PF13460"/>
    </source>
</evidence>
<dbReference type="KEGG" id="mrr:Moror_13851"/>
<dbReference type="HOGENOM" id="CLU_066707_1_0_1"/>
<dbReference type="Gene3D" id="3.40.50.720">
    <property type="entry name" value="NAD(P)-binding Rossmann-like Domain"/>
    <property type="match status" value="1"/>
</dbReference>
<dbReference type="InterPro" id="IPR051606">
    <property type="entry name" value="Polyketide_Oxido-like"/>
</dbReference>
<dbReference type="InterPro" id="IPR016040">
    <property type="entry name" value="NAD(P)-bd_dom"/>
</dbReference>
<dbReference type="GO" id="GO:0004074">
    <property type="term" value="F:biliverdin reductase [NAD(P)H] activity"/>
    <property type="evidence" value="ECO:0007669"/>
    <property type="project" value="TreeGrafter"/>
</dbReference>
<protein>
    <recommendedName>
        <fullName evidence="2">NAD(P)-binding domain-containing protein</fullName>
    </recommendedName>
</protein>
<evidence type="ECO:0000313" key="4">
    <source>
        <dbReference type="Proteomes" id="UP000017559"/>
    </source>
</evidence>
<comment type="similarity">
    <text evidence="1">Belongs to the avfA family.</text>
</comment>
<evidence type="ECO:0000313" key="3">
    <source>
        <dbReference type="EMBL" id="ESK95119.1"/>
    </source>
</evidence>
<dbReference type="GO" id="GO:0042602">
    <property type="term" value="F:riboflavin reductase (NADPH) activity"/>
    <property type="evidence" value="ECO:0007669"/>
    <property type="project" value="TreeGrafter"/>
</dbReference>
<dbReference type="PANTHER" id="PTHR43355:SF2">
    <property type="entry name" value="FLAVIN REDUCTASE (NADPH)"/>
    <property type="match status" value="1"/>
</dbReference>
<dbReference type="STRING" id="1381753.V2YU04"/>
<sequence length="271" mass="29621">MNVFSIGAARNIGYYSSIRLLDAGCTVTFLLRTPSVFDGDEVINKYVASGKVTLVKGDALTKSDVERGWAEAAKYGKVDLLLFTVGGTPHFSFRKGFIVEPHDLVTRCMLNALCTIPKDSPLPKVVTVTSTGLTRSSHAALPMLLKPLYAYLLAVPHHDKIGVERLLHHCAGWSWKEAKANADHVLGANWLETPGLPERGSLEGVLIVRGAMFTDGESMAESKGKKKGYRVTDSELPGAWTISRKDVAHFIVDALLNKWDQYGSKCISIAY</sequence>
<feature type="domain" description="NAD(P)-binding" evidence="2">
    <location>
        <begin position="7"/>
        <end position="257"/>
    </location>
</feature>
<reference evidence="3 4" key="1">
    <citation type="journal article" date="2014" name="BMC Genomics">
        <title>Genome and secretome analysis of the hemibiotrophic fungal pathogen, Moniliophthora roreri, which causes frosty pod rot disease of cacao: mechanisms of the biotrophic and necrotrophic phases.</title>
        <authorList>
            <person name="Meinhardt L.W."/>
            <person name="Costa G.G.L."/>
            <person name="Thomazella D.P.T."/>
            <person name="Teixeira P.J.P.L."/>
            <person name="Carazzolle M.F."/>
            <person name="Schuster S.C."/>
            <person name="Carlson J.E."/>
            <person name="Guiltinan M.J."/>
            <person name="Mieczkowski P."/>
            <person name="Farmer A."/>
            <person name="Ramaraj T."/>
            <person name="Crozier J."/>
            <person name="Davis R.E."/>
            <person name="Shao J."/>
            <person name="Melnick R.L."/>
            <person name="Pereira G.A.G."/>
            <person name="Bailey B.A."/>
        </authorList>
    </citation>
    <scope>NUCLEOTIDE SEQUENCE [LARGE SCALE GENOMIC DNA]</scope>
    <source>
        <strain evidence="3 4">MCA 2997</strain>
    </source>
</reference>
<keyword evidence="4" id="KW-1185">Reference proteome</keyword>
<dbReference type="AlphaFoldDB" id="V2YU04"/>
<dbReference type="SUPFAM" id="SSF51735">
    <property type="entry name" value="NAD(P)-binding Rossmann-fold domains"/>
    <property type="match status" value="1"/>
</dbReference>